<feature type="compositionally biased region" description="Polar residues" evidence="1">
    <location>
        <begin position="425"/>
        <end position="442"/>
    </location>
</feature>
<dbReference type="Gene3D" id="1.25.40.180">
    <property type="match status" value="1"/>
</dbReference>
<feature type="compositionally biased region" description="Acidic residues" evidence="1">
    <location>
        <begin position="215"/>
        <end position="251"/>
    </location>
</feature>
<dbReference type="InterPro" id="IPR050781">
    <property type="entry name" value="CWC22_splicing_factor"/>
</dbReference>
<dbReference type="GO" id="GO:0005730">
    <property type="term" value="C:nucleolus"/>
    <property type="evidence" value="ECO:0007669"/>
    <property type="project" value="TreeGrafter"/>
</dbReference>
<dbReference type="PANTHER" id="PTHR18034">
    <property type="entry name" value="CELL CYCLE CONTROL PROTEIN CWF22-RELATED"/>
    <property type="match status" value="1"/>
</dbReference>
<dbReference type="EMBL" id="JASBNA010000006">
    <property type="protein sequence ID" value="KAK7690918.1"/>
    <property type="molecule type" value="Genomic_DNA"/>
</dbReference>
<sequence>MKPYNGPALPQSLLEEIDSSKAKERGGGHSNGRGRGKPSRKDARKQERQGKKQRKAEYFTGAQTHGTKRSVTHEHIDSPSRKKQKLDPSSSEKNTQKASRAPGTSKAPPTTKQPEKKEIVKRPSQSTTLEKLDSRSASKYLSKKATLNPGFIPKSRQEEEESAYISYLESKLGWKKGGKKSSKYGKGLDEDGLDELLQGLDELETSVFSTAPNGAEDEMSEESGEEDYDMSDTEGDASEDEEDEELSDDGQTEWGGIDEGGDFPEDSNAEEDNPVDLVDSAPATKYIPPHLRNRPAETFEDSEAKLKLIRQIKGQLNRMSEQNIGTIIDAIEEIYRNHRRHDVTSTITTLILDGISAHSILLDSYVVLHAAFVSALHKLIGVEFAAYFVQNLVSSYEKYFASLQTTLTISDQPQNDDQEPDPQQGKETSNLAVFSQSCTTSK</sequence>
<feature type="compositionally biased region" description="Basic and acidic residues" evidence="1">
    <location>
        <begin position="39"/>
        <end position="50"/>
    </location>
</feature>
<dbReference type="Proteomes" id="UP001385951">
    <property type="component" value="Unassembled WGS sequence"/>
</dbReference>
<feature type="compositionally biased region" description="Basic and acidic residues" evidence="1">
    <location>
        <begin position="18"/>
        <end position="27"/>
    </location>
</feature>
<reference evidence="2 3" key="1">
    <citation type="submission" date="2022-09" db="EMBL/GenBank/DDBJ databases">
        <authorList>
            <person name="Palmer J.M."/>
        </authorList>
    </citation>
    <scope>NUCLEOTIDE SEQUENCE [LARGE SCALE GENOMIC DNA]</scope>
    <source>
        <strain evidence="2 3">DSM 7382</strain>
    </source>
</reference>
<dbReference type="SUPFAM" id="SSF48371">
    <property type="entry name" value="ARM repeat"/>
    <property type="match status" value="1"/>
</dbReference>
<dbReference type="InterPro" id="IPR016024">
    <property type="entry name" value="ARM-type_fold"/>
</dbReference>
<evidence type="ECO:0008006" key="4">
    <source>
        <dbReference type="Google" id="ProtNLM"/>
    </source>
</evidence>
<dbReference type="GO" id="GO:0042274">
    <property type="term" value="P:ribosomal small subunit biogenesis"/>
    <property type="evidence" value="ECO:0007669"/>
    <property type="project" value="TreeGrafter"/>
</dbReference>
<comment type="caution">
    <text evidence="2">The sequence shown here is derived from an EMBL/GenBank/DDBJ whole genome shotgun (WGS) entry which is preliminary data.</text>
</comment>
<name>A0AAW0GL19_9APHY</name>
<protein>
    <recommendedName>
        <fullName evidence="4">MIF4G domain-containing protein</fullName>
    </recommendedName>
</protein>
<evidence type="ECO:0000313" key="3">
    <source>
        <dbReference type="Proteomes" id="UP001385951"/>
    </source>
</evidence>
<evidence type="ECO:0000313" key="2">
    <source>
        <dbReference type="EMBL" id="KAK7690918.1"/>
    </source>
</evidence>
<feature type="compositionally biased region" description="Basic and acidic residues" evidence="1">
    <location>
        <begin position="71"/>
        <end position="80"/>
    </location>
</feature>
<gene>
    <name evidence="2" type="ORF">QCA50_006021</name>
</gene>
<proteinExistence type="predicted"/>
<evidence type="ECO:0000256" key="1">
    <source>
        <dbReference type="SAM" id="MobiDB-lite"/>
    </source>
</evidence>
<dbReference type="PANTHER" id="PTHR18034:SF4">
    <property type="entry name" value="NUCLEOLAR MIF4G DOMAIN-CONTAINING PROTEIN 1"/>
    <property type="match status" value="1"/>
</dbReference>
<feature type="compositionally biased region" description="Basic residues" evidence="1">
    <location>
        <begin position="173"/>
        <end position="183"/>
    </location>
</feature>
<feature type="compositionally biased region" description="Polar residues" evidence="1">
    <location>
        <begin position="87"/>
        <end position="98"/>
    </location>
</feature>
<feature type="region of interest" description="Disordered" evidence="1">
    <location>
        <begin position="1"/>
        <end position="294"/>
    </location>
</feature>
<keyword evidence="3" id="KW-1185">Reference proteome</keyword>
<feature type="region of interest" description="Disordered" evidence="1">
    <location>
        <begin position="410"/>
        <end position="442"/>
    </location>
</feature>
<accession>A0AAW0GL19</accession>
<dbReference type="GO" id="GO:0003723">
    <property type="term" value="F:RNA binding"/>
    <property type="evidence" value="ECO:0007669"/>
    <property type="project" value="TreeGrafter"/>
</dbReference>
<organism evidence="2 3">
    <name type="scientific">Cerrena zonata</name>
    <dbReference type="NCBI Taxonomy" id="2478898"/>
    <lineage>
        <taxon>Eukaryota</taxon>
        <taxon>Fungi</taxon>
        <taxon>Dikarya</taxon>
        <taxon>Basidiomycota</taxon>
        <taxon>Agaricomycotina</taxon>
        <taxon>Agaricomycetes</taxon>
        <taxon>Polyporales</taxon>
        <taxon>Cerrenaceae</taxon>
        <taxon>Cerrena</taxon>
    </lineage>
</organism>
<feature type="compositionally biased region" description="Acidic residues" evidence="1">
    <location>
        <begin position="259"/>
        <end position="274"/>
    </location>
</feature>
<dbReference type="AlphaFoldDB" id="A0AAW0GL19"/>